<dbReference type="GO" id="GO:0003700">
    <property type="term" value="F:DNA-binding transcription factor activity"/>
    <property type="evidence" value="ECO:0007669"/>
    <property type="project" value="TreeGrafter"/>
</dbReference>
<dbReference type="AlphaFoldDB" id="A0A7R7ICF8"/>
<dbReference type="SMART" id="SM00354">
    <property type="entry name" value="HTH_LACI"/>
    <property type="match status" value="1"/>
</dbReference>
<dbReference type="InterPro" id="IPR010982">
    <property type="entry name" value="Lambda_DNA-bd_dom_sf"/>
</dbReference>
<dbReference type="PROSITE" id="PS50943">
    <property type="entry name" value="HTH_CROC1"/>
    <property type="match status" value="1"/>
</dbReference>
<dbReference type="KEGG" id="ahb:bsdtb5_18570"/>
<reference evidence="6 7" key="1">
    <citation type="submission" date="2020-11" db="EMBL/GenBank/DDBJ databases">
        <title>Draft genome sequencing of a Lachnospiraceae strain isolated from anoxic soil subjected to BSD treatment.</title>
        <authorList>
            <person name="Uek A."/>
            <person name="Tonouchi A."/>
        </authorList>
    </citation>
    <scope>NUCLEOTIDE SEQUENCE [LARGE SCALE GENOMIC DNA]</scope>
    <source>
        <strain evidence="6 7">TB5</strain>
    </source>
</reference>
<dbReference type="SUPFAM" id="SSF47413">
    <property type="entry name" value="lambda repressor-like DNA-binding domains"/>
    <property type="match status" value="1"/>
</dbReference>
<evidence type="ECO:0000256" key="1">
    <source>
        <dbReference type="ARBA" id="ARBA00023015"/>
    </source>
</evidence>
<dbReference type="Gene3D" id="3.40.50.2300">
    <property type="match status" value="2"/>
</dbReference>
<dbReference type="Gene3D" id="1.10.260.40">
    <property type="entry name" value="lambda repressor-like DNA-binding domains"/>
    <property type="match status" value="1"/>
</dbReference>
<evidence type="ECO:0000313" key="6">
    <source>
        <dbReference type="EMBL" id="BCN30562.1"/>
    </source>
</evidence>
<sequence>MADIDKNNENRKLTIGDIADELGLSKTTISRAISGKGRISDETKRRVQEYIKEHDYRPNLIAKSLAESKTFNLGVVLPSDTNLAETPFFQSCLMGICEVAASHDYDVVVTTVTEDDIALLKRIIFNHKVDGVILTRSLAHDLPVQFLKENKIPFVVVGSTEDEDVVQIDSNHSAACAELTSILLVSGNENLALLAGNQEHIVNKNRMKGFIEGHKNISKKANDNLIFTGMNNKALIDRAIDRIMMYQVDCIVCTDDLICSRVLARLNELNYSVPADIKVASFYNSTFLENHNPPVTAININVKELGVAAGERLIKLIAGEEEKQKELINYEIVLKKSTK</sequence>
<evidence type="ECO:0000256" key="2">
    <source>
        <dbReference type="ARBA" id="ARBA00023125"/>
    </source>
</evidence>
<dbReference type="RefSeq" id="WP_271715773.1">
    <property type="nucleotide sequence ID" value="NZ_AP024169.1"/>
</dbReference>
<accession>A0A7R7ICF8</accession>
<proteinExistence type="predicted"/>
<dbReference type="PANTHER" id="PTHR30146:SF109">
    <property type="entry name" value="HTH-TYPE TRANSCRIPTIONAL REGULATOR GALS"/>
    <property type="match status" value="1"/>
</dbReference>
<organism evidence="6 7">
    <name type="scientific">Anaeromicropila herbilytica</name>
    <dbReference type="NCBI Taxonomy" id="2785025"/>
    <lineage>
        <taxon>Bacteria</taxon>
        <taxon>Bacillati</taxon>
        <taxon>Bacillota</taxon>
        <taxon>Clostridia</taxon>
        <taxon>Lachnospirales</taxon>
        <taxon>Lachnospiraceae</taxon>
        <taxon>Anaeromicropila</taxon>
    </lineage>
</organism>
<dbReference type="InterPro" id="IPR001387">
    <property type="entry name" value="Cro/C1-type_HTH"/>
</dbReference>
<name>A0A7R7ICF8_9FIRM</name>
<dbReference type="PROSITE" id="PS50932">
    <property type="entry name" value="HTH_LACI_2"/>
    <property type="match status" value="1"/>
</dbReference>
<feature type="domain" description="HTH cro/C1-type" evidence="5">
    <location>
        <begin position="9"/>
        <end position="57"/>
    </location>
</feature>
<keyword evidence="7" id="KW-1185">Reference proteome</keyword>
<dbReference type="EMBL" id="AP024169">
    <property type="protein sequence ID" value="BCN30562.1"/>
    <property type="molecule type" value="Genomic_DNA"/>
</dbReference>
<dbReference type="Pfam" id="PF00532">
    <property type="entry name" value="Peripla_BP_1"/>
    <property type="match status" value="1"/>
</dbReference>
<evidence type="ECO:0000313" key="7">
    <source>
        <dbReference type="Proteomes" id="UP000595897"/>
    </source>
</evidence>
<dbReference type="Pfam" id="PF00356">
    <property type="entry name" value="LacI"/>
    <property type="match status" value="1"/>
</dbReference>
<evidence type="ECO:0000259" key="4">
    <source>
        <dbReference type="PROSITE" id="PS50932"/>
    </source>
</evidence>
<keyword evidence="1" id="KW-0805">Transcription regulation</keyword>
<gene>
    <name evidence="6" type="primary">ccpA</name>
    <name evidence="6" type="ORF">bsdtb5_18570</name>
</gene>
<dbReference type="CDD" id="cd01392">
    <property type="entry name" value="HTH_LacI"/>
    <property type="match status" value="1"/>
</dbReference>
<protein>
    <submittedName>
        <fullName evidence="6">Catabolite control protein A</fullName>
    </submittedName>
</protein>
<keyword evidence="2" id="KW-0238">DNA-binding</keyword>
<keyword evidence="3" id="KW-0804">Transcription</keyword>
<dbReference type="InterPro" id="IPR000843">
    <property type="entry name" value="HTH_LacI"/>
</dbReference>
<dbReference type="SUPFAM" id="SSF53822">
    <property type="entry name" value="Periplasmic binding protein-like I"/>
    <property type="match status" value="1"/>
</dbReference>
<evidence type="ECO:0000256" key="3">
    <source>
        <dbReference type="ARBA" id="ARBA00023163"/>
    </source>
</evidence>
<dbReference type="InterPro" id="IPR028082">
    <property type="entry name" value="Peripla_BP_I"/>
</dbReference>
<feature type="domain" description="HTH lacI-type" evidence="4">
    <location>
        <begin position="13"/>
        <end position="67"/>
    </location>
</feature>
<dbReference type="PANTHER" id="PTHR30146">
    <property type="entry name" value="LACI-RELATED TRANSCRIPTIONAL REPRESSOR"/>
    <property type="match status" value="1"/>
</dbReference>
<dbReference type="GO" id="GO:0000976">
    <property type="term" value="F:transcription cis-regulatory region binding"/>
    <property type="evidence" value="ECO:0007669"/>
    <property type="project" value="TreeGrafter"/>
</dbReference>
<dbReference type="InterPro" id="IPR001761">
    <property type="entry name" value="Peripla_BP/Lac1_sug-bd_dom"/>
</dbReference>
<evidence type="ECO:0000259" key="5">
    <source>
        <dbReference type="PROSITE" id="PS50943"/>
    </source>
</evidence>
<dbReference type="Proteomes" id="UP000595897">
    <property type="component" value="Chromosome"/>
</dbReference>